<protein>
    <recommendedName>
        <fullName evidence="4">DNA-directed RNA polymerase I subunit RPA34.5</fullName>
    </recommendedName>
</protein>
<dbReference type="InterPro" id="IPR053263">
    <property type="entry name" value="Euk_RPA34_RNAP_subunit"/>
</dbReference>
<dbReference type="RefSeq" id="XP_056477126.1">
    <property type="nucleotide sequence ID" value="XM_056616769.1"/>
</dbReference>
<dbReference type="GeneID" id="81355748"/>
<dbReference type="GO" id="GO:0006360">
    <property type="term" value="P:transcription by RNA polymerase I"/>
    <property type="evidence" value="ECO:0007669"/>
    <property type="project" value="InterPro"/>
</dbReference>
<accession>A0A9W9FNX8</accession>
<feature type="region of interest" description="Disordered" evidence="1">
    <location>
        <begin position="214"/>
        <end position="326"/>
    </location>
</feature>
<dbReference type="AlphaFoldDB" id="A0A9W9FNX8"/>
<proteinExistence type="predicted"/>
<sequence>MAASPSDSDSSSSRSTSPEPDNKQKQNLKATSKAKDDAEDSDSSDSGSSSSESDSESGSESDSSDEMDTSEDVAQAKNVTLPGSKPYKAPSGFKSAKSQAPPSSSSSSLLSDLRGKQVIHITAPASLPLSKVKEISMSKVMKGEPILEYEGVSYGIPAEALTEEGSEDKSLLVFDKGTQTYASKSSNVPSYQIQEMVSLPGSVGGDLAAVKALRDTIKPPRPQPKKLKMRFRPVGSLPSAPEILGSSSESESEGPAFKVPAGEHEEKRKRKHHHTEGDAIQAAGLPRKKSKKHSSQEDGAPAEESKKSKKSSKDHEEKKRKKSSKA</sequence>
<feature type="compositionally biased region" description="Low complexity" evidence="1">
    <location>
        <begin position="94"/>
        <end position="111"/>
    </location>
</feature>
<dbReference type="InterPro" id="IPR013240">
    <property type="entry name" value="DNA-dir_RNA_pol1_su_RPA34"/>
</dbReference>
<gene>
    <name evidence="2" type="ORF">N7532_004275</name>
</gene>
<name>A0A9W9FNX8_9EURO</name>
<organism evidence="2 3">
    <name type="scientific">Penicillium argentinense</name>
    <dbReference type="NCBI Taxonomy" id="1131581"/>
    <lineage>
        <taxon>Eukaryota</taxon>
        <taxon>Fungi</taxon>
        <taxon>Dikarya</taxon>
        <taxon>Ascomycota</taxon>
        <taxon>Pezizomycotina</taxon>
        <taxon>Eurotiomycetes</taxon>
        <taxon>Eurotiomycetidae</taxon>
        <taxon>Eurotiales</taxon>
        <taxon>Aspergillaceae</taxon>
        <taxon>Penicillium</taxon>
    </lineage>
</organism>
<feature type="compositionally biased region" description="Basic and acidic residues" evidence="1">
    <location>
        <begin position="303"/>
        <end position="317"/>
    </location>
</feature>
<evidence type="ECO:0000256" key="1">
    <source>
        <dbReference type="SAM" id="MobiDB-lite"/>
    </source>
</evidence>
<reference evidence="2" key="1">
    <citation type="submission" date="2022-11" db="EMBL/GenBank/DDBJ databases">
        <authorList>
            <person name="Petersen C."/>
        </authorList>
    </citation>
    <scope>NUCLEOTIDE SEQUENCE</scope>
    <source>
        <strain evidence="2">IBT 30761</strain>
    </source>
</reference>
<evidence type="ECO:0000313" key="2">
    <source>
        <dbReference type="EMBL" id="KAJ5103746.1"/>
    </source>
</evidence>
<reference evidence="2" key="2">
    <citation type="journal article" date="2023" name="IMA Fungus">
        <title>Comparative genomic study of the Penicillium genus elucidates a diverse pangenome and 15 lateral gene transfer events.</title>
        <authorList>
            <person name="Petersen C."/>
            <person name="Sorensen T."/>
            <person name="Nielsen M.R."/>
            <person name="Sondergaard T.E."/>
            <person name="Sorensen J.L."/>
            <person name="Fitzpatrick D.A."/>
            <person name="Frisvad J.C."/>
            <person name="Nielsen K.L."/>
        </authorList>
    </citation>
    <scope>NUCLEOTIDE SEQUENCE</scope>
    <source>
        <strain evidence="2">IBT 30761</strain>
    </source>
</reference>
<comment type="caution">
    <text evidence="2">The sequence shown here is derived from an EMBL/GenBank/DDBJ whole genome shotgun (WGS) entry which is preliminary data.</text>
</comment>
<feature type="compositionally biased region" description="Low complexity" evidence="1">
    <location>
        <begin position="1"/>
        <end position="19"/>
    </location>
</feature>
<dbReference type="PANTHER" id="PTHR28155:SF1">
    <property type="entry name" value="DNA-DIRECTED RNA POLYMERASE I SUBUNIT RPA34.5-DOMAIN-CONTAINING PROTEIN"/>
    <property type="match status" value="1"/>
</dbReference>
<dbReference type="Gene3D" id="6.20.250.70">
    <property type="match status" value="1"/>
</dbReference>
<evidence type="ECO:0008006" key="4">
    <source>
        <dbReference type="Google" id="ProtNLM"/>
    </source>
</evidence>
<dbReference type="EMBL" id="JAPQKI010000004">
    <property type="protein sequence ID" value="KAJ5103746.1"/>
    <property type="molecule type" value="Genomic_DNA"/>
</dbReference>
<dbReference type="PANTHER" id="PTHR28155">
    <property type="entry name" value="ACR243WP"/>
    <property type="match status" value="1"/>
</dbReference>
<dbReference type="Proteomes" id="UP001149074">
    <property type="component" value="Unassembled WGS sequence"/>
</dbReference>
<keyword evidence="3" id="KW-1185">Reference proteome</keyword>
<feature type="compositionally biased region" description="Acidic residues" evidence="1">
    <location>
        <begin position="53"/>
        <end position="71"/>
    </location>
</feature>
<evidence type="ECO:0000313" key="3">
    <source>
        <dbReference type="Proteomes" id="UP001149074"/>
    </source>
</evidence>
<dbReference type="OrthoDB" id="76224at2759"/>
<feature type="region of interest" description="Disordered" evidence="1">
    <location>
        <begin position="1"/>
        <end position="111"/>
    </location>
</feature>
<dbReference type="Pfam" id="PF08208">
    <property type="entry name" value="RNA_polI_A34"/>
    <property type="match status" value="1"/>
</dbReference>